<dbReference type="InterPro" id="IPR007791">
    <property type="entry name" value="DjlA_N"/>
</dbReference>
<dbReference type="EMBL" id="BJYZ01000020">
    <property type="protein sequence ID" value="GEO40231.1"/>
    <property type="molecule type" value="Genomic_DNA"/>
</dbReference>
<dbReference type="AlphaFoldDB" id="A0A512DUT5"/>
<gene>
    <name evidence="2" type="ORF">SAE02_43790</name>
</gene>
<organism evidence="2 3">
    <name type="scientific">Skermanella aerolata</name>
    <dbReference type="NCBI Taxonomy" id="393310"/>
    <lineage>
        <taxon>Bacteria</taxon>
        <taxon>Pseudomonadati</taxon>
        <taxon>Pseudomonadota</taxon>
        <taxon>Alphaproteobacteria</taxon>
        <taxon>Rhodospirillales</taxon>
        <taxon>Azospirillaceae</taxon>
        <taxon>Skermanella</taxon>
    </lineage>
</organism>
<dbReference type="Proteomes" id="UP000321523">
    <property type="component" value="Unassembled WGS sequence"/>
</dbReference>
<evidence type="ECO:0000313" key="3">
    <source>
        <dbReference type="Proteomes" id="UP000321523"/>
    </source>
</evidence>
<proteinExistence type="predicted"/>
<dbReference type="Gene3D" id="1.10.3680.10">
    <property type="entry name" value="TerB-like"/>
    <property type="match status" value="1"/>
</dbReference>
<name>A0A512DUT5_9PROT</name>
<sequence length="177" mass="18662">MAGNHRQHDADSGQDAADGTVIQGRGTIMSFIDSLVSHLGDIDIEADALPALVPAVIAAGAMIAFADGAVEPKELKEIDDEALKCLMGDPATADDIHRVVGLHMSNFDRDAEYGHDRALAVLADFASDAPDDQKATVLNAALHVARACHDGDLTPPERDAALEVARILDLDSRTFGL</sequence>
<evidence type="ECO:0000313" key="2">
    <source>
        <dbReference type="EMBL" id="GEO40231.1"/>
    </source>
</evidence>
<feature type="domain" description="Co-chaperone DjlA N-terminal" evidence="1">
    <location>
        <begin position="55"/>
        <end position="175"/>
    </location>
</feature>
<dbReference type="InterPro" id="IPR029024">
    <property type="entry name" value="TerB-like"/>
</dbReference>
<comment type="caution">
    <text evidence="2">The sequence shown here is derived from an EMBL/GenBank/DDBJ whole genome shotgun (WGS) entry which is preliminary data.</text>
</comment>
<protein>
    <recommendedName>
        <fullName evidence="1">Co-chaperone DjlA N-terminal domain-containing protein</fullName>
    </recommendedName>
</protein>
<accession>A0A512DUT5</accession>
<dbReference type="SUPFAM" id="SSF158682">
    <property type="entry name" value="TerB-like"/>
    <property type="match status" value="1"/>
</dbReference>
<reference evidence="2 3" key="1">
    <citation type="submission" date="2019-07" db="EMBL/GenBank/DDBJ databases">
        <title>Whole genome shotgun sequence of Skermanella aerolata NBRC 106429.</title>
        <authorList>
            <person name="Hosoyama A."/>
            <person name="Uohara A."/>
            <person name="Ohji S."/>
            <person name="Ichikawa N."/>
        </authorList>
    </citation>
    <scope>NUCLEOTIDE SEQUENCE [LARGE SCALE GENOMIC DNA]</scope>
    <source>
        <strain evidence="2 3">NBRC 106429</strain>
    </source>
</reference>
<dbReference type="Pfam" id="PF05099">
    <property type="entry name" value="TerB"/>
    <property type="match status" value="1"/>
</dbReference>
<keyword evidence="3" id="KW-1185">Reference proteome</keyword>
<evidence type="ECO:0000259" key="1">
    <source>
        <dbReference type="Pfam" id="PF05099"/>
    </source>
</evidence>